<dbReference type="InterPro" id="IPR013126">
    <property type="entry name" value="Hsp_70_fam"/>
</dbReference>
<dbReference type="EMBL" id="JADJEV010000001">
    <property type="protein sequence ID" value="MBK6971466.1"/>
    <property type="molecule type" value="Genomic_DNA"/>
</dbReference>
<dbReference type="Proteomes" id="UP000807785">
    <property type="component" value="Unassembled WGS sequence"/>
</dbReference>
<dbReference type="SUPFAM" id="SSF53067">
    <property type="entry name" value="Actin-like ATPase domain"/>
    <property type="match status" value="2"/>
</dbReference>
<dbReference type="PRINTS" id="PR00301">
    <property type="entry name" value="HEATSHOCK70"/>
</dbReference>
<organism evidence="4 5">
    <name type="scientific">Candidatus Methylophosphatis roskildensis</name>
    <dbReference type="NCBI Taxonomy" id="2899263"/>
    <lineage>
        <taxon>Bacteria</taxon>
        <taxon>Pseudomonadati</taxon>
        <taxon>Pseudomonadota</taxon>
        <taxon>Betaproteobacteria</taxon>
        <taxon>Nitrosomonadales</taxon>
        <taxon>Sterolibacteriaceae</taxon>
        <taxon>Candidatus Methylophosphatis</taxon>
    </lineage>
</organism>
<dbReference type="Gene3D" id="3.30.420.40">
    <property type="match status" value="2"/>
</dbReference>
<name>A0A9D7E080_9PROT</name>
<keyword evidence="3" id="KW-0067">ATP-binding</keyword>
<dbReference type="InterPro" id="IPR043129">
    <property type="entry name" value="ATPase_NBD"/>
</dbReference>
<gene>
    <name evidence="4" type="ORF">IPH26_00375</name>
</gene>
<evidence type="ECO:0000256" key="1">
    <source>
        <dbReference type="ARBA" id="ARBA00007381"/>
    </source>
</evidence>
<evidence type="ECO:0000256" key="2">
    <source>
        <dbReference type="ARBA" id="ARBA00022741"/>
    </source>
</evidence>
<sequence length="939" mass="103581">MSAPRYAIGIDLGTTNCAVAYVDLRAPHGRAEMLLLPQLHAIDAVVDSPLLPSFFYYCSDAEMEQAQVDPISGLPDDEAPGYVVGVMARERMSTLPGRVIHSAKSWLAHAGIDRETQMLPFGSDEIPADLRLSPLEASAAYLQYLKEAWDHAVAREHADKAFARQRIVVTVPASFDEAAQALTRKAAELASYPPGLRLLEEPQAAFYAWLDGAGLDAAQAPGARLLECVPALAQEPQTVLVCDVGGGTSDFSLFRIAPLRSGRERPAIERIAASEHLLLGGDNIDLALAHLLERQLRPGNEERLSRRQWMHLLPQARLLKERVLEHEGDPDQVFHVSLPGDGADLFRSVLDTTVSRKLVQQTVLEGFFPLTGADERPLGRRAGLREIGLPYAADSAISRHLAAFLDGRPVDAVLFVGGVLRPPLLQQRLLALIERWQGRPAVQLALQDMSLAVARGAASFAALPDGAAERIGGGYPRSVYLELQSDNPDAMPELVCILPQGFEEGGRHRLAAPAFELLVNRPVRFSAYTSNRRPTDAAGSLTPLDIETFHPLPPLHATIVIDDENFNPRKAAEQSISVQIEVELTDLGVLRLALVNEAVRGRWELEFNLRKPLAAQASKAPDVAQAAEVAPAALDAAQARIARFYGSKQSLDSKDNVKSLARDLERIVGQDRTRWSLTLLRALWPTLYPGITRRVRSPEHENTWLYLAGFLLRPGYGSELDPWRMTQLWECFDLGLAHRKDKSVQSSWWMMWRRTAGGLGAEQQELLFDSALSQFRRAAAQFVEGTRLLGSLERVEPARKQEIAALLVELIVKGKAANQPHVLWALARLLSRVPLYTAAESVMPAATVEEVFARLEPLDWNKLGLQQLAAVFSAACRLTGTRVLDIHDPVRVRVIDKLKRMRARPEQIRVVQEYCELTSSDRNELFGEALPAGLRLSTA</sequence>
<dbReference type="InterPro" id="IPR021030">
    <property type="entry name" value="DUF3731"/>
</dbReference>
<dbReference type="InterPro" id="IPR018181">
    <property type="entry name" value="Heat_shock_70_CS"/>
</dbReference>
<evidence type="ECO:0000313" key="4">
    <source>
        <dbReference type="EMBL" id="MBK6971466.1"/>
    </source>
</evidence>
<dbReference type="GO" id="GO:0005524">
    <property type="term" value="F:ATP binding"/>
    <property type="evidence" value="ECO:0007669"/>
    <property type="project" value="UniProtKB-KW"/>
</dbReference>
<dbReference type="PROSITE" id="PS00297">
    <property type="entry name" value="HSP70_1"/>
    <property type="match status" value="1"/>
</dbReference>
<dbReference type="Pfam" id="PF00012">
    <property type="entry name" value="HSP70"/>
    <property type="match status" value="1"/>
</dbReference>
<evidence type="ECO:0000313" key="5">
    <source>
        <dbReference type="Proteomes" id="UP000807785"/>
    </source>
</evidence>
<proteinExistence type="inferred from homology"/>
<dbReference type="AlphaFoldDB" id="A0A9D7E080"/>
<protein>
    <submittedName>
        <fullName evidence="4">Hsp70 family protein</fullName>
    </submittedName>
</protein>
<evidence type="ECO:0000256" key="3">
    <source>
        <dbReference type="ARBA" id="ARBA00022840"/>
    </source>
</evidence>
<dbReference type="PANTHER" id="PTHR42749">
    <property type="entry name" value="CELL SHAPE-DETERMINING PROTEIN MREB"/>
    <property type="match status" value="1"/>
</dbReference>
<reference evidence="4" key="1">
    <citation type="submission" date="2020-10" db="EMBL/GenBank/DDBJ databases">
        <title>Connecting structure to function with the recovery of over 1000 high-quality activated sludge metagenome-assembled genomes encoding full-length rRNA genes using long-read sequencing.</title>
        <authorList>
            <person name="Singleton C.M."/>
            <person name="Petriglieri F."/>
            <person name="Kristensen J.M."/>
            <person name="Kirkegaard R.H."/>
            <person name="Michaelsen T.Y."/>
            <person name="Andersen M.H."/>
            <person name="Karst S.M."/>
            <person name="Dueholm M.S."/>
            <person name="Nielsen P.H."/>
            <person name="Albertsen M."/>
        </authorList>
    </citation>
    <scope>NUCLEOTIDE SEQUENCE</scope>
    <source>
        <strain evidence="4">Bjer_18-Q3-R1-45_BAT3C.347</strain>
    </source>
</reference>
<dbReference type="GO" id="GO:0140662">
    <property type="term" value="F:ATP-dependent protein folding chaperone"/>
    <property type="evidence" value="ECO:0007669"/>
    <property type="project" value="InterPro"/>
</dbReference>
<accession>A0A9D7E080</accession>
<dbReference type="PANTHER" id="PTHR42749:SF1">
    <property type="entry name" value="CELL SHAPE-DETERMINING PROTEIN MREB"/>
    <property type="match status" value="1"/>
</dbReference>
<dbReference type="Pfam" id="PF12531">
    <property type="entry name" value="DUF3731"/>
    <property type="match status" value="1"/>
</dbReference>
<dbReference type="CDD" id="cd10170">
    <property type="entry name" value="ASKHA_NBD_HSP70"/>
    <property type="match status" value="1"/>
</dbReference>
<comment type="similarity">
    <text evidence="1">Belongs to the heat shock protein 70 family.</text>
</comment>
<keyword evidence="2" id="KW-0547">Nucleotide-binding</keyword>
<comment type="caution">
    <text evidence="4">The sequence shown here is derived from an EMBL/GenBank/DDBJ whole genome shotgun (WGS) entry which is preliminary data.</text>
</comment>